<dbReference type="AlphaFoldDB" id="A0AAW9JNJ2"/>
<dbReference type="InterPro" id="IPR011010">
    <property type="entry name" value="DNA_brk_join_enz"/>
</dbReference>
<dbReference type="SUPFAM" id="SSF56349">
    <property type="entry name" value="DNA breaking-rejoining enzymes"/>
    <property type="match status" value="1"/>
</dbReference>
<gene>
    <name evidence="4" type="ORF">RAK27_00665</name>
</gene>
<dbReference type="InterPro" id="IPR044068">
    <property type="entry name" value="CB"/>
</dbReference>
<evidence type="ECO:0000313" key="5">
    <source>
        <dbReference type="Proteomes" id="UP001290462"/>
    </source>
</evidence>
<sequence>MASFKKYKNNSGEFWLFKMTTGIDPETGKYKHTSRRGFKTKKEAQIVASQMLRDIGKGKKVTVPRKIFGEVLNEWLESYEVSGVKTSTIINRKTTGIPHLLRFFNKLQISAITRKVYQNMLNDLADEGYAKGTIDTVNIVGRMVFKYAIEQEYIRESPVTYAKLPLRRKTIQELKELTFDDQFLEKCELIQLLEVIKKEKI</sequence>
<dbReference type="EMBL" id="JAVBVO010000001">
    <property type="protein sequence ID" value="MDZ5757163.1"/>
    <property type="molecule type" value="Genomic_DNA"/>
</dbReference>
<dbReference type="InterPro" id="IPR010998">
    <property type="entry name" value="Integrase_recombinase_N"/>
</dbReference>
<keyword evidence="1 2" id="KW-0238">DNA-binding</keyword>
<dbReference type="InterPro" id="IPR028259">
    <property type="entry name" value="AP2-like_int_N"/>
</dbReference>
<dbReference type="GO" id="GO:0003677">
    <property type="term" value="F:DNA binding"/>
    <property type="evidence" value="ECO:0007669"/>
    <property type="project" value="UniProtKB-UniRule"/>
</dbReference>
<dbReference type="Pfam" id="PF14657">
    <property type="entry name" value="Arm-DNA-bind_4"/>
    <property type="match status" value="1"/>
</dbReference>
<proteinExistence type="predicted"/>
<dbReference type="Proteomes" id="UP001290462">
    <property type="component" value="Unassembled WGS sequence"/>
</dbReference>
<evidence type="ECO:0000256" key="1">
    <source>
        <dbReference type="ARBA" id="ARBA00023125"/>
    </source>
</evidence>
<organism evidence="4 5">
    <name type="scientific">Carnobacterium maltaromaticum</name>
    <name type="common">Carnobacterium piscicola</name>
    <dbReference type="NCBI Taxonomy" id="2751"/>
    <lineage>
        <taxon>Bacteria</taxon>
        <taxon>Bacillati</taxon>
        <taxon>Bacillota</taxon>
        <taxon>Bacilli</taxon>
        <taxon>Lactobacillales</taxon>
        <taxon>Carnobacteriaceae</taxon>
        <taxon>Carnobacterium</taxon>
    </lineage>
</organism>
<comment type="caution">
    <text evidence="4">The sequence shown here is derived from an EMBL/GenBank/DDBJ whole genome shotgun (WGS) entry which is preliminary data.</text>
</comment>
<feature type="domain" description="Core-binding (CB)" evidence="3">
    <location>
        <begin position="66"/>
        <end position="149"/>
    </location>
</feature>
<dbReference type="PROSITE" id="PS51900">
    <property type="entry name" value="CB"/>
    <property type="match status" value="1"/>
</dbReference>
<dbReference type="Gene3D" id="1.10.150.130">
    <property type="match status" value="1"/>
</dbReference>
<evidence type="ECO:0000256" key="2">
    <source>
        <dbReference type="PROSITE-ProRule" id="PRU01248"/>
    </source>
</evidence>
<accession>A0AAW9JNJ2</accession>
<protein>
    <submittedName>
        <fullName evidence="4">Arm DNA-binding domain-containing protein</fullName>
    </submittedName>
</protein>
<dbReference type="Pfam" id="PF14659">
    <property type="entry name" value="Phage_int_SAM_3"/>
    <property type="match status" value="1"/>
</dbReference>
<dbReference type="InterPro" id="IPR004107">
    <property type="entry name" value="Integrase_SAM-like_N"/>
</dbReference>
<reference evidence="4" key="1">
    <citation type="submission" date="2023-08" db="EMBL/GenBank/DDBJ databases">
        <title>Genomic characterization of piscicolin 126 produced by Carnobacterium maltaromaticum CM22 strain isolated from salmon (Salmo salar).</title>
        <authorList>
            <person name="Gonzalez-Gragera E."/>
            <person name="Garcia-Lopez J.D."/>
            <person name="Teso-Perez C."/>
            <person name="Gimenez-Hernandez I."/>
            <person name="Peralta-Sanchez J.M."/>
            <person name="Valdivia E."/>
            <person name="Montalban-Lopez M."/>
            <person name="Martin-Platero A.M."/>
            <person name="Banos A."/>
            <person name="Martinez-Bueno M."/>
        </authorList>
    </citation>
    <scope>NUCLEOTIDE SEQUENCE</scope>
    <source>
        <strain evidence="4">CM22</strain>
    </source>
</reference>
<dbReference type="GO" id="GO:0015074">
    <property type="term" value="P:DNA integration"/>
    <property type="evidence" value="ECO:0007669"/>
    <property type="project" value="InterPro"/>
</dbReference>
<evidence type="ECO:0000259" key="3">
    <source>
        <dbReference type="PROSITE" id="PS51900"/>
    </source>
</evidence>
<dbReference type="RefSeq" id="WP_322808256.1">
    <property type="nucleotide sequence ID" value="NZ_JAVBVO010000001.1"/>
</dbReference>
<name>A0AAW9JNJ2_CARML</name>
<evidence type="ECO:0000313" key="4">
    <source>
        <dbReference type="EMBL" id="MDZ5757163.1"/>
    </source>
</evidence>